<keyword evidence="10" id="KW-1185">Reference proteome</keyword>
<dbReference type="Proteomes" id="UP000579647">
    <property type="component" value="Unassembled WGS sequence"/>
</dbReference>
<protein>
    <submittedName>
        <fullName evidence="9">Cell wall-associated NlpC family hydrolase</fullName>
    </submittedName>
</protein>
<keyword evidence="7" id="KW-0732">Signal</keyword>
<gene>
    <name evidence="9" type="ORF">HNR07_003384</name>
</gene>
<evidence type="ECO:0000313" key="10">
    <source>
        <dbReference type="Proteomes" id="UP000579647"/>
    </source>
</evidence>
<dbReference type="PROSITE" id="PS51935">
    <property type="entry name" value="NLPC_P60"/>
    <property type="match status" value="1"/>
</dbReference>
<feature type="coiled-coil region" evidence="5">
    <location>
        <begin position="48"/>
        <end position="110"/>
    </location>
</feature>
<feature type="chain" id="PRO_5032678222" evidence="7">
    <location>
        <begin position="43"/>
        <end position="343"/>
    </location>
</feature>
<dbReference type="Gene3D" id="6.10.250.3150">
    <property type="match status" value="1"/>
</dbReference>
<reference evidence="9 10" key="1">
    <citation type="submission" date="2020-08" db="EMBL/GenBank/DDBJ databases">
        <title>Sequencing the genomes of 1000 actinobacteria strains.</title>
        <authorList>
            <person name="Klenk H.-P."/>
        </authorList>
    </citation>
    <scope>NUCLEOTIDE SEQUENCE [LARGE SCALE GENOMIC DNA]</scope>
    <source>
        <strain evidence="9 10">DSM 44598</strain>
    </source>
</reference>
<dbReference type="InterPro" id="IPR038765">
    <property type="entry name" value="Papain-like_cys_pep_sf"/>
</dbReference>
<dbReference type="EMBL" id="JACHDO010000001">
    <property type="protein sequence ID" value="MBB5492247.1"/>
    <property type="molecule type" value="Genomic_DNA"/>
</dbReference>
<dbReference type="Pfam" id="PF00877">
    <property type="entry name" value="NLPC_P60"/>
    <property type="match status" value="1"/>
</dbReference>
<evidence type="ECO:0000313" key="9">
    <source>
        <dbReference type="EMBL" id="MBB5492247.1"/>
    </source>
</evidence>
<dbReference type="Gene3D" id="3.90.1720.10">
    <property type="entry name" value="endopeptidase domain like (from Nostoc punctiforme)"/>
    <property type="match status" value="1"/>
</dbReference>
<keyword evidence="5" id="KW-0175">Coiled coil</keyword>
<evidence type="ECO:0000256" key="1">
    <source>
        <dbReference type="ARBA" id="ARBA00007074"/>
    </source>
</evidence>
<dbReference type="PANTHER" id="PTHR47359">
    <property type="entry name" value="PEPTIDOGLYCAN DL-ENDOPEPTIDASE CWLO"/>
    <property type="match status" value="1"/>
</dbReference>
<feature type="signal peptide" evidence="7">
    <location>
        <begin position="1"/>
        <end position="42"/>
    </location>
</feature>
<evidence type="ECO:0000256" key="4">
    <source>
        <dbReference type="ARBA" id="ARBA00022807"/>
    </source>
</evidence>
<evidence type="ECO:0000256" key="6">
    <source>
        <dbReference type="SAM" id="MobiDB-lite"/>
    </source>
</evidence>
<dbReference type="InterPro" id="IPR000064">
    <property type="entry name" value="NLP_P60_dom"/>
</dbReference>
<keyword evidence="2" id="KW-0645">Protease</keyword>
<keyword evidence="3 9" id="KW-0378">Hydrolase</keyword>
<organism evidence="9 10">
    <name type="scientific">Nocardiopsis metallicus</name>
    <dbReference type="NCBI Taxonomy" id="179819"/>
    <lineage>
        <taxon>Bacteria</taxon>
        <taxon>Bacillati</taxon>
        <taxon>Actinomycetota</taxon>
        <taxon>Actinomycetes</taxon>
        <taxon>Streptosporangiales</taxon>
        <taxon>Nocardiopsidaceae</taxon>
        <taxon>Nocardiopsis</taxon>
    </lineage>
</organism>
<keyword evidence="4" id="KW-0788">Thiol protease</keyword>
<evidence type="ECO:0000259" key="8">
    <source>
        <dbReference type="PROSITE" id="PS51935"/>
    </source>
</evidence>
<dbReference type="InterPro" id="IPR051794">
    <property type="entry name" value="PG_Endopeptidase_C40"/>
</dbReference>
<comment type="similarity">
    <text evidence="1">Belongs to the peptidase C40 family.</text>
</comment>
<evidence type="ECO:0000256" key="2">
    <source>
        <dbReference type="ARBA" id="ARBA00022670"/>
    </source>
</evidence>
<accession>A0A840WKQ6</accession>
<proteinExistence type="inferred from homology"/>
<feature type="region of interest" description="Disordered" evidence="6">
    <location>
        <begin position="204"/>
        <end position="226"/>
    </location>
</feature>
<name>A0A840WKQ6_9ACTN</name>
<dbReference type="PANTHER" id="PTHR47359:SF3">
    <property type="entry name" value="NLP_P60 DOMAIN-CONTAINING PROTEIN-RELATED"/>
    <property type="match status" value="1"/>
</dbReference>
<dbReference type="GO" id="GO:0006508">
    <property type="term" value="P:proteolysis"/>
    <property type="evidence" value="ECO:0007669"/>
    <property type="project" value="UniProtKB-KW"/>
</dbReference>
<sequence length="343" mass="37402">MAPNDKARMKNEHLTSSRSWKFATVACVAAGALMSFAAVANAEPEPTKEEVEERIEELLQESSTLVQEYNEAQEYHDAVEAKLDEADGQIDSEEERYEELRSKVVELASASYQSNDPDSVTAALFVDDPSQIYEQSADLSYLSEARRLELEAFAESDARLGALKTDAAEAYEEAAEQLEELDQRKEEVEESLAEQEELLATFEGENPTAGGESPTGPAPTYTGSASGDARTAVEFAYSKIGTPYLWGGTGPNGYDCSGLTQASWAAAGVSISRTTYTQYNMPNTVGWEDIQPGDILFFFPDLGHNGLYVGNGLMVHAPSSGKTVSEVRLADYWAQHFVGARRP</sequence>
<comment type="caution">
    <text evidence="9">The sequence shown here is derived from an EMBL/GenBank/DDBJ whole genome shotgun (WGS) entry which is preliminary data.</text>
</comment>
<dbReference type="SUPFAM" id="SSF54001">
    <property type="entry name" value="Cysteine proteinases"/>
    <property type="match status" value="1"/>
</dbReference>
<evidence type="ECO:0000256" key="3">
    <source>
        <dbReference type="ARBA" id="ARBA00022801"/>
    </source>
</evidence>
<dbReference type="GO" id="GO:0008234">
    <property type="term" value="F:cysteine-type peptidase activity"/>
    <property type="evidence" value="ECO:0007669"/>
    <property type="project" value="UniProtKB-KW"/>
</dbReference>
<dbReference type="AlphaFoldDB" id="A0A840WKQ6"/>
<evidence type="ECO:0000256" key="7">
    <source>
        <dbReference type="SAM" id="SignalP"/>
    </source>
</evidence>
<evidence type="ECO:0000256" key="5">
    <source>
        <dbReference type="SAM" id="Coils"/>
    </source>
</evidence>
<feature type="domain" description="NlpC/P60" evidence="8">
    <location>
        <begin position="226"/>
        <end position="343"/>
    </location>
</feature>